<evidence type="ECO:0000256" key="3">
    <source>
        <dbReference type="ARBA" id="ARBA00023004"/>
    </source>
</evidence>
<evidence type="ECO:0000259" key="5">
    <source>
        <dbReference type="PROSITE" id="PS51007"/>
    </source>
</evidence>
<reference evidence="6 7" key="1">
    <citation type="submission" date="2020-12" db="EMBL/GenBank/DDBJ databases">
        <title>Olleya sediminilitoris sp. nov., isolated from a tidal flat.</title>
        <authorList>
            <person name="Park S."/>
            <person name="Yoon J.-H."/>
        </authorList>
    </citation>
    <scope>NUCLEOTIDE SEQUENCE [LARGE SCALE GENOMIC DNA]</scope>
    <source>
        <strain evidence="6 7">YSTF-M6</strain>
    </source>
</reference>
<dbReference type="PROSITE" id="PS51007">
    <property type="entry name" value="CYTC"/>
    <property type="match status" value="1"/>
</dbReference>
<dbReference type="PANTHER" id="PTHR30600:SF4">
    <property type="entry name" value="CYTOCHROME C DOMAIN-CONTAINING PROTEIN"/>
    <property type="match status" value="1"/>
</dbReference>
<dbReference type="PROSITE" id="PS51257">
    <property type="entry name" value="PROKAR_LIPOPROTEIN"/>
    <property type="match status" value="1"/>
</dbReference>
<dbReference type="EMBL" id="JAEMEF010000005">
    <property type="protein sequence ID" value="MBL7559755.1"/>
    <property type="molecule type" value="Genomic_DNA"/>
</dbReference>
<name>A0ABS1WKW6_9FLAO</name>
<dbReference type="Pfam" id="PF06537">
    <property type="entry name" value="DHOR"/>
    <property type="match status" value="1"/>
</dbReference>
<keyword evidence="1 4" id="KW-0349">Heme</keyword>
<evidence type="ECO:0000313" key="7">
    <source>
        <dbReference type="Proteomes" id="UP000605013"/>
    </source>
</evidence>
<evidence type="ECO:0000256" key="1">
    <source>
        <dbReference type="ARBA" id="ARBA00022617"/>
    </source>
</evidence>
<proteinExistence type="predicted"/>
<keyword evidence="2 4" id="KW-0479">Metal-binding</keyword>
<evidence type="ECO:0000256" key="2">
    <source>
        <dbReference type="ARBA" id="ARBA00022723"/>
    </source>
</evidence>
<dbReference type="InterPro" id="IPR010538">
    <property type="entry name" value="DHOR"/>
</dbReference>
<dbReference type="SUPFAM" id="SSF46626">
    <property type="entry name" value="Cytochrome c"/>
    <property type="match status" value="1"/>
</dbReference>
<dbReference type="PANTHER" id="PTHR30600">
    <property type="entry name" value="CYTOCHROME C PEROXIDASE-RELATED"/>
    <property type="match status" value="1"/>
</dbReference>
<protein>
    <submittedName>
        <fullName evidence="6">Thiol oxidoreductase</fullName>
    </submittedName>
</protein>
<keyword evidence="7" id="KW-1185">Reference proteome</keyword>
<dbReference type="Gene3D" id="1.10.760.10">
    <property type="entry name" value="Cytochrome c-like domain"/>
    <property type="match status" value="1"/>
</dbReference>
<dbReference type="InterPro" id="IPR009056">
    <property type="entry name" value="Cyt_c-like_dom"/>
</dbReference>
<dbReference type="RefSeq" id="WP_203000116.1">
    <property type="nucleotide sequence ID" value="NZ_JAEMEF010000005.1"/>
</dbReference>
<gene>
    <name evidence="6" type="ORF">JAO71_08055</name>
</gene>
<sequence>MKYLLLTLSLIILTVISCKNDDNYIDIQTPLDGYVDREELLTGALGVNSTSGNAFGFEIDGLSFQEQAKFATGNSLFNQTWVSSPASTTARDGLGPTFNARACANCHFKDGRGQPLVNGQNSSGFLMRVSLNGQDVNGDAIPVPGYGLQLQELANNSIQYETKVIVNYQIIEGTYPDGTTYQLQKPIYTFEDEQFGSLDGVNTSPRVGQQTIGLGLISALPDIEITKFEDINDSNNDGISGRANFVYNYETNTTEVGKYGWKANAPTLKQQVAGAFHGDMGLTTTIFSEQNCPSPQQDCFDAPNGGAPEVTDDQLDKVVFYQAHLAVPNRRNYLDEDVIQGRILFDELNCIACHAINQTTGTDAESEFLKNVTIKPYSDFLLHDMGDDLADNRDDFNANGNEWRTQPLWGIGLIETVNNHTNLLHDGRARNIEEAILWHGGEAETIKQNFKNLPAEKRQQLIDFVNSL</sequence>
<dbReference type="Proteomes" id="UP000605013">
    <property type="component" value="Unassembled WGS sequence"/>
</dbReference>
<comment type="caution">
    <text evidence="6">The sequence shown here is derived from an EMBL/GenBank/DDBJ whole genome shotgun (WGS) entry which is preliminary data.</text>
</comment>
<evidence type="ECO:0000313" key="6">
    <source>
        <dbReference type="EMBL" id="MBL7559755.1"/>
    </source>
</evidence>
<dbReference type="InterPro" id="IPR051395">
    <property type="entry name" value="Cytochrome_c_Peroxidase/MauG"/>
</dbReference>
<dbReference type="PIRSF" id="PIRSF028099">
    <property type="entry name" value="DUF1111"/>
    <property type="match status" value="1"/>
</dbReference>
<feature type="domain" description="Cytochrome c" evidence="5">
    <location>
        <begin position="336"/>
        <end position="468"/>
    </location>
</feature>
<evidence type="ECO:0000256" key="4">
    <source>
        <dbReference type="PROSITE-ProRule" id="PRU00433"/>
    </source>
</evidence>
<dbReference type="InterPro" id="IPR036909">
    <property type="entry name" value="Cyt_c-like_dom_sf"/>
</dbReference>
<keyword evidence="3 4" id="KW-0408">Iron</keyword>
<accession>A0ABS1WKW6</accession>
<organism evidence="6 7">
    <name type="scientific">Olleya sediminilitoris</name>
    <dbReference type="NCBI Taxonomy" id="2795739"/>
    <lineage>
        <taxon>Bacteria</taxon>
        <taxon>Pseudomonadati</taxon>
        <taxon>Bacteroidota</taxon>
        <taxon>Flavobacteriia</taxon>
        <taxon>Flavobacteriales</taxon>
        <taxon>Flavobacteriaceae</taxon>
    </lineage>
</organism>